<dbReference type="Pfam" id="PF04101">
    <property type="entry name" value="Glyco_tran_28_C"/>
    <property type="match status" value="1"/>
</dbReference>
<dbReference type="SUPFAM" id="SSF53756">
    <property type="entry name" value="UDP-Glycosyltransferase/glycogen phosphorylase"/>
    <property type="match status" value="1"/>
</dbReference>
<proteinExistence type="predicted"/>
<dbReference type="PANTHER" id="PTHR21015">
    <property type="entry name" value="UDP-N-ACETYLGLUCOSAMINE--N-ACETYLMURAMYL-(PENTAPEPTIDE) PYROPHOSPHORYL-UNDECAPRENOL N-ACETYLGLUCOSAMINE TRANSFERASE 1"/>
    <property type="match status" value="1"/>
</dbReference>
<evidence type="ECO:0000313" key="3">
    <source>
        <dbReference type="Proteomes" id="UP000641152"/>
    </source>
</evidence>
<dbReference type="Proteomes" id="UP000641152">
    <property type="component" value="Unassembled WGS sequence"/>
</dbReference>
<accession>A0ABR9DCK1</accession>
<sequence length="403" mass="44864">MNHYKPRLLLYCQHSLGMGHWVRAMTLTNALSREFRVTFLNGGRAPDHQAAVADLDMLNLPPLGMGEDHQLYSQDERYSVEEALAARKQIILDEYAMLRPKVVLIELFPFGRKKLAGELLPLLKTARRDKQTKPLVLCSLRDIMVNARKDQSRHDERARWITDRYFDGLLVHADPRFARLEDSFKPRHPLQTPLLYTGFVAPGRIPAAIKPPRHGVLVSAGGGMVGAPLFQAAIQAHAINWTTEKLPMTIVAGPFLPEADWQDLVAQVKGMAGLTLRRSVPAMQPLLEAHSLSVSQCGYNTVMDILESGTPALVVPFVRGQEDEQSQRAQKLAELGLVEILNPSELTGQRLAERILQLRDFSPNPAGLNLAGADHTVRLIQELRASKNDLIPGAQSTEYVHVC</sequence>
<comment type="caution">
    <text evidence="2">The sequence shown here is derived from an EMBL/GenBank/DDBJ whole genome shotgun (WGS) entry which is preliminary data.</text>
</comment>
<protein>
    <recommendedName>
        <fullName evidence="1">Glycosyl transferase family 28 C-terminal domain-containing protein</fullName>
    </recommendedName>
</protein>
<evidence type="ECO:0000313" key="2">
    <source>
        <dbReference type="EMBL" id="MBD9360808.1"/>
    </source>
</evidence>
<feature type="domain" description="Glycosyl transferase family 28 C-terminal" evidence="1">
    <location>
        <begin position="222"/>
        <end position="366"/>
    </location>
</feature>
<dbReference type="EMBL" id="JACXST010000002">
    <property type="protein sequence ID" value="MBD9360808.1"/>
    <property type="molecule type" value="Genomic_DNA"/>
</dbReference>
<dbReference type="RefSeq" id="WP_192393678.1">
    <property type="nucleotide sequence ID" value="NZ_CAJHIU010000002.1"/>
</dbReference>
<dbReference type="InterPro" id="IPR007235">
    <property type="entry name" value="Glyco_trans_28_C"/>
</dbReference>
<keyword evidence="3" id="KW-1185">Reference proteome</keyword>
<evidence type="ECO:0000259" key="1">
    <source>
        <dbReference type="Pfam" id="PF04101"/>
    </source>
</evidence>
<reference evidence="2 3" key="1">
    <citation type="submission" date="2020-09" db="EMBL/GenBank/DDBJ databases">
        <title>Methylomonas albis sp. nov. and Methylomonas fluvii sp. nov.: Two cold-adapted methanotrophs from the River Elbe and an amended description of Methylovulum psychrotolerans strain Eb1.</title>
        <authorList>
            <person name="Bussmann I.K."/>
            <person name="Klings K.-W."/>
            <person name="Warnstedt J."/>
            <person name="Hoppert M."/>
            <person name="Saborowski A."/>
            <person name="Horn F."/>
            <person name="Liebner S."/>
        </authorList>
    </citation>
    <scope>NUCLEOTIDE SEQUENCE [LARGE SCALE GENOMIC DNA]</scope>
    <source>
        <strain evidence="2 3">EbB</strain>
    </source>
</reference>
<name>A0ABR9DCK1_9GAMM</name>
<dbReference type="PANTHER" id="PTHR21015:SF28">
    <property type="entry name" value="SLL1722 PROTEIN"/>
    <property type="match status" value="1"/>
</dbReference>
<gene>
    <name evidence="2" type="ORF">EBB_09715</name>
</gene>
<dbReference type="Gene3D" id="3.40.50.2000">
    <property type="entry name" value="Glycogen Phosphorylase B"/>
    <property type="match status" value="1"/>
</dbReference>
<organism evidence="2 3">
    <name type="scientific">Methylomonas fluvii</name>
    <dbReference type="NCBI Taxonomy" id="1854564"/>
    <lineage>
        <taxon>Bacteria</taxon>
        <taxon>Pseudomonadati</taxon>
        <taxon>Pseudomonadota</taxon>
        <taxon>Gammaproteobacteria</taxon>
        <taxon>Methylococcales</taxon>
        <taxon>Methylococcaceae</taxon>
        <taxon>Methylomonas</taxon>
    </lineage>
</organism>